<sequence length="109" mass="11326">MEPNKPMPPLSRAACLGTSGIYPFSCRLPSAINCFVPPVNLSCALSSTTSMPFWELEALILSLGELAPPSGSRVGISVNGRGRFPAVPAAGHESLTARLGDNASARVES</sequence>
<organism evidence="1 2">
    <name type="scientific">Fusarium euwallaceae</name>
    <dbReference type="NCBI Taxonomy" id="1147111"/>
    <lineage>
        <taxon>Eukaryota</taxon>
        <taxon>Fungi</taxon>
        <taxon>Dikarya</taxon>
        <taxon>Ascomycota</taxon>
        <taxon>Pezizomycotina</taxon>
        <taxon>Sordariomycetes</taxon>
        <taxon>Hypocreomycetidae</taxon>
        <taxon>Hypocreales</taxon>
        <taxon>Nectriaceae</taxon>
        <taxon>Fusarium</taxon>
        <taxon>Fusarium solani species complex</taxon>
    </lineage>
</organism>
<name>A0A430LBY5_9HYPO</name>
<protein>
    <submittedName>
        <fullName evidence="1">Uncharacterized protein</fullName>
    </submittedName>
</protein>
<dbReference type="EMBL" id="MIKF01000271">
    <property type="protein sequence ID" value="RTE73258.1"/>
    <property type="molecule type" value="Genomic_DNA"/>
</dbReference>
<comment type="caution">
    <text evidence="1">The sequence shown here is derived from an EMBL/GenBank/DDBJ whole genome shotgun (WGS) entry which is preliminary data.</text>
</comment>
<evidence type="ECO:0000313" key="1">
    <source>
        <dbReference type="EMBL" id="RTE73258.1"/>
    </source>
</evidence>
<dbReference type="AlphaFoldDB" id="A0A430LBY5"/>
<dbReference type="Proteomes" id="UP000287124">
    <property type="component" value="Unassembled WGS sequence"/>
</dbReference>
<gene>
    <name evidence="1" type="ORF">BHE90_012320</name>
</gene>
<accession>A0A430LBY5</accession>
<proteinExistence type="predicted"/>
<reference evidence="1 2" key="1">
    <citation type="submission" date="2017-06" db="EMBL/GenBank/DDBJ databases">
        <title>Comparative genomic analysis of Ambrosia Fusariam Clade fungi.</title>
        <authorList>
            <person name="Stajich J.E."/>
            <person name="Carrillo J."/>
            <person name="Kijimoto T."/>
            <person name="Eskalen A."/>
            <person name="O'Donnell K."/>
            <person name="Kasson M."/>
        </authorList>
    </citation>
    <scope>NUCLEOTIDE SEQUENCE [LARGE SCALE GENOMIC DNA]</scope>
    <source>
        <strain evidence="1 2">UCR1854</strain>
    </source>
</reference>
<keyword evidence="2" id="KW-1185">Reference proteome</keyword>
<evidence type="ECO:0000313" key="2">
    <source>
        <dbReference type="Proteomes" id="UP000287124"/>
    </source>
</evidence>